<dbReference type="PANTHER" id="PTHR38588:SF1">
    <property type="entry name" value="BLL0334 PROTEIN"/>
    <property type="match status" value="1"/>
</dbReference>
<proteinExistence type="predicted"/>
<evidence type="ECO:0000313" key="2">
    <source>
        <dbReference type="Proteomes" id="UP000287188"/>
    </source>
</evidence>
<protein>
    <submittedName>
        <fullName evidence="1">Carbon monoxide dehydrogenase</fullName>
    </submittedName>
</protein>
<name>A0A402ABB3_9CHLR</name>
<organism evidence="1 2">
    <name type="scientific">Dictyobacter kobayashii</name>
    <dbReference type="NCBI Taxonomy" id="2014872"/>
    <lineage>
        <taxon>Bacteria</taxon>
        <taxon>Bacillati</taxon>
        <taxon>Chloroflexota</taxon>
        <taxon>Ktedonobacteria</taxon>
        <taxon>Ktedonobacterales</taxon>
        <taxon>Dictyobacteraceae</taxon>
        <taxon>Dictyobacter</taxon>
    </lineage>
</organism>
<dbReference type="Pfam" id="PF06240">
    <property type="entry name" value="COXG"/>
    <property type="match status" value="1"/>
</dbReference>
<dbReference type="PANTHER" id="PTHR38588">
    <property type="entry name" value="BLL0334 PROTEIN"/>
    <property type="match status" value="1"/>
</dbReference>
<dbReference type="AlphaFoldDB" id="A0A402ABB3"/>
<accession>A0A402ABB3</accession>
<reference evidence="2" key="1">
    <citation type="submission" date="2018-12" db="EMBL/GenBank/DDBJ databases">
        <title>Tengunoibacter tsumagoiensis gen. nov., sp. nov., Dictyobacter kobayashii sp. nov., D. alpinus sp. nov., and D. joshuensis sp. nov. and description of Dictyobacteraceae fam. nov. within the order Ktedonobacterales isolated from Tengu-no-mugimeshi.</title>
        <authorList>
            <person name="Wang C.M."/>
            <person name="Zheng Y."/>
            <person name="Sakai Y."/>
            <person name="Toyoda A."/>
            <person name="Minakuchi Y."/>
            <person name="Abe K."/>
            <person name="Yokota A."/>
            <person name="Yabe S."/>
        </authorList>
    </citation>
    <scope>NUCLEOTIDE SEQUENCE [LARGE SCALE GENOMIC DNA]</scope>
    <source>
        <strain evidence="2">Uno11</strain>
    </source>
</reference>
<dbReference type="RefSeq" id="WP_126548310.1">
    <property type="nucleotide sequence ID" value="NZ_BIFS01000001.1"/>
</dbReference>
<dbReference type="SUPFAM" id="SSF55961">
    <property type="entry name" value="Bet v1-like"/>
    <property type="match status" value="1"/>
</dbReference>
<dbReference type="EMBL" id="BIFS01000001">
    <property type="protein sequence ID" value="GCE16409.1"/>
    <property type="molecule type" value="Genomic_DNA"/>
</dbReference>
<dbReference type="InterPro" id="IPR023393">
    <property type="entry name" value="START-like_dom_sf"/>
</dbReference>
<dbReference type="Proteomes" id="UP000287188">
    <property type="component" value="Unassembled WGS sequence"/>
</dbReference>
<sequence length="144" mass="15387">MKLSGTHKFKASSVQVFNAILNPEVLKASIPGANSVSYENPNTLYVEVTTSLPGLRGPYGLNLNIVRRQDPSYLELQLLRQGKGGSINAVAQISLVDEADGALLTYNANAELEGLVATVNNPLGQGIVKNSLSSFFKNLEKNIG</sequence>
<dbReference type="InterPro" id="IPR010419">
    <property type="entry name" value="CO_DH_gsu"/>
</dbReference>
<comment type="caution">
    <text evidence="1">The sequence shown here is derived from an EMBL/GenBank/DDBJ whole genome shotgun (WGS) entry which is preliminary data.</text>
</comment>
<evidence type="ECO:0000313" key="1">
    <source>
        <dbReference type="EMBL" id="GCE16409.1"/>
    </source>
</evidence>
<dbReference type="Gene3D" id="3.30.530.20">
    <property type="match status" value="1"/>
</dbReference>
<keyword evidence="2" id="KW-1185">Reference proteome</keyword>
<gene>
    <name evidence="1" type="ORF">KDK_02090</name>
</gene>
<dbReference type="OrthoDB" id="9787428at2"/>